<sequence>MPTTPTNNENDKLSSEEGENDSPSITPTHVINSILEEVIDEPENYGELILLGYNGASETSRHHSNSRRTHRSKMVIKKKDFGNGVKKGKMISIQAPPSQSSVVQDSSRHVVSYSYNKQHTVLVEYVNDSTKDMFQVSF</sequence>
<evidence type="ECO:0000313" key="1">
    <source>
        <dbReference type="Proteomes" id="UP000887579"/>
    </source>
</evidence>
<reference evidence="2" key="1">
    <citation type="submission" date="2022-11" db="UniProtKB">
        <authorList>
            <consortium name="WormBaseParasite"/>
        </authorList>
    </citation>
    <scope>IDENTIFICATION</scope>
</reference>
<accession>A0AC34FIP7</accession>
<protein>
    <submittedName>
        <fullName evidence="2">Uncharacterized protein</fullName>
    </submittedName>
</protein>
<dbReference type="WBParaSite" id="ES5_v2.g16805.t1">
    <property type="protein sequence ID" value="ES5_v2.g16805.t1"/>
    <property type="gene ID" value="ES5_v2.g16805"/>
</dbReference>
<evidence type="ECO:0000313" key="2">
    <source>
        <dbReference type="WBParaSite" id="ES5_v2.g16805.t1"/>
    </source>
</evidence>
<organism evidence="1 2">
    <name type="scientific">Panagrolaimus sp. ES5</name>
    <dbReference type="NCBI Taxonomy" id="591445"/>
    <lineage>
        <taxon>Eukaryota</taxon>
        <taxon>Metazoa</taxon>
        <taxon>Ecdysozoa</taxon>
        <taxon>Nematoda</taxon>
        <taxon>Chromadorea</taxon>
        <taxon>Rhabditida</taxon>
        <taxon>Tylenchina</taxon>
        <taxon>Panagrolaimomorpha</taxon>
        <taxon>Panagrolaimoidea</taxon>
        <taxon>Panagrolaimidae</taxon>
        <taxon>Panagrolaimus</taxon>
    </lineage>
</organism>
<name>A0AC34FIP7_9BILA</name>
<dbReference type="Proteomes" id="UP000887579">
    <property type="component" value="Unplaced"/>
</dbReference>
<proteinExistence type="predicted"/>